<dbReference type="FunFam" id="1.10.340.70:FF:000003">
    <property type="entry name" value="Protein CBG25708"/>
    <property type="match status" value="1"/>
</dbReference>
<dbReference type="SUPFAM" id="SSF56672">
    <property type="entry name" value="DNA/RNA polymerases"/>
    <property type="match status" value="1"/>
</dbReference>
<dbReference type="GO" id="GO:0015074">
    <property type="term" value="P:DNA integration"/>
    <property type="evidence" value="ECO:0007669"/>
    <property type="project" value="InterPro"/>
</dbReference>
<dbReference type="Gene3D" id="3.30.70.270">
    <property type="match status" value="2"/>
</dbReference>
<dbReference type="PROSITE" id="PS50175">
    <property type="entry name" value="ASP_PROT_RETROV"/>
    <property type="match status" value="1"/>
</dbReference>
<dbReference type="Gene3D" id="4.10.60.10">
    <property type="entry name" value="Zinc finger, CCHC-type"/>
    <property type="match status" value="1"/>
</dbReference>
<feature type="domain" description="Peptidase A2" evidence="3">
    <location>
        <begin position="319"/>
        <end position="396"/>
    </location>
</feature>
<dbReference type="SUPFAM" id="SSF53098">
    <property type="entry name" value="Ribonuclease H-like"/>
    <property type="match status" value="2"/>
</dbReference>
<dbReference type="InterPro" id="IPR041577">
    <property type="entry name" value="RT_RNaseH_2"/>
</dbReference>
<feature type="compositionally biased region" description="Basic residues" evidence="2">
    <location>
        <begin position="1358"/>
        <end position="1370"/>
    </location>
</feature>
<dbReference type="Gene3D" id="3.30.420.10">
    <property type="entry name" value="Ribonuclease H-like superfamily/Ribonuclease H"/>
    <property type="match status" value="2"/>
</dbReference>
<dbReference type="InterPro" id="IPR001584">
    <property type="entry name" value="Integrase_cat-core"/>
</dbReference>
<feature type="region of interest" description="Disordered" evidence="2">
    <location>
        <begin position="1258"/>
        <end position="1406"/>
    </location>
</feature>
<dbReference type="Gene3D" id="2.40.70.10">
    <property type="entry name" value="Acid Proteases"/>
    <property type="match status" value="1"/>
</dbReference>
<sequence length="1436" mass="161349">MGPFKAPDAFDFTQPTKWPEWRQRFERYRSASKLDKDEEKVQVSALIYAMGNEAERIFLSFGLSDADSKKFDVVLDKFDGYFVPKRNIIHERARFHVRNQKPEENIENYVRALHELAATAEFPNKEESIRDRLVLGVLDTELSEKLQLKPDLTLEGAVQDARQYELVKSQLSDQRQSSVDALQRRLSGGSDQRNRRGGSAGSARRGGSSYTPGRGGSTQGGGKLQEASCSRCGRQHHRQACPAQGKKCNKCGRNNHFAAVCRSKAVNAIDEPQMEVASQRGHSEEAQASREEHFVGTLCSEGKKEPPWMTTLKFGGCDVPFKIDTGADVSVISSAQYRKLKPCPQLSKTNAILRSPGGILKCEGQFVAISKVHDQLHSLRLFVIQSKTDNLLSREAAARMGLVMRIEAVEVPFGELDDKPVQCPPVKIVLEAESEACSVHSARRIPIPLLDKVKDELTKMQKAGIIEVTEPTDWCAPIVPVMKKSGSVRICTDYKHLNAAVKRERYTLPTLEDILHKLSGSAVFSKLDATSGFYQIPLDPESAKLTTFITPCGRFYYKRLPFGITSAPEIFQRTMENILKDESNVICFFDDMMVHSEDEPAHERHLESVTKKLASVNLKLNREKCKLRKHEIEFLGHRISKNGISPDPAKLEAIMTMTDPTNVPELRRMLGMINFLGRYLPNLSSVLQPVTQLLEKNQAWTWGPAQIQAMVTVKKMLTSGPRLAHYDLRKPTVISADASSYGIGGLLLQEHPEGMKPVAYCSRTLTTTERRYAQIEKETLAAVWSCEKFSRYLIGLENVTLQTDHKPLVPIINHKDLQDTPVRCQRMLMRLMRFSVKAEYVPGKKLVVADALSRSPQFTTEHQDEVTTLIEDVEAYLHSVDISWSCAASDKRMQEIAEETKKDRLIQEALRYTREGWPQYVTDVEDGLRDYYAVRSELSENQGLLTRGKRIVVPASLQDDILRRIHEGHQGITKCRERMKEAVWWPGISARMKKLVEECKHCQEKRPSQTKEPLIPTELPQRTFQKCGADLCELKGQSYLVLVDYYSRYIELAHLKTITSAEVIKNMKDMFARQGIPEILVSDNGTQFTSGEFQIFAKEWGLKHVTTSPHFPQAWGLKHVTTSPHFPQANGKAERAVQTAKKILSQDDPALALLIYRDTPIEATGYSPAQLASGRRLRTTLPTLSENLEPRVCEKSTVAANDAKAKKKNKQTFDRRHGVRPLDTLLPGDIVMQKLDGEKSWRSPTVVQQQVAPRSYVVKSPRGTFRRNRRHLRRSHGLQPEKSTPYPIPVQTDLSQHEAHIPVSSDQKSGASHKAPSPVQTGSYVHNEPGPCPGPVSSNVSSSSGASPGAGGSARGFTPKKHRPGRRRVHLQSISTGHHQQQPDTGDYPQRQSHHHASPLQGVNCTSHRPSREVNLCYSLIVPYASKQNQSWIHEL</sequence>
<feature type="compositionally biased region" description="Basic residues" evidence="2">
    <location>
        <begin position="1264"/>
        <end position="1276"/>
    </location>
</feature>
<dbReference type="InterPro" id="IPR000477">
    <property type="entry name" value="RT_dom"/>
</dbReference>
<dbReference type="InterPro" id="IPR050951">
    <property type="entry name" value="Retrovirus_Pol_polyprotein"/>
</dbReference>
<dbReference type="InterPro" id="IPR043502">
    <property type="entry name" value="DNA/RNA_pol_sf"/>
</dbReference>
<dbReference type="Proteomes" id="UP001374579">
    <property type="component" value="Unassembled WGS sequence"/>
</dbReference>
<comment type="caution">
    <text evidence="6">The sequence shown here is derived from an EMBL/GenBank/DDBJ whole genome shotgun (WGS) entry which is preliminary data.</text>
</comment>
<evidence type="ECO:0000313" key="6">
    <source>
        <dbReference type="EMBL" id="KAK7106606.1"/>
    </source>
</evidence>
<dbReference type="CDD" id="cd09274">
    <property type="entry name" value="RNase_HI_RT_Ty3"/>
    <property type="match status" value="1"/>
</dbReference>
<evidence type="ECO:0000259" key="3">
    <source>
        <dbReference type="PROSITE" id="PS50175"/>
    </source>
</evidence>
<dbReference type="Gene3D" id="1.10.340.70">
    <property type="match status" value="1"/>
</dbReference>
<feature type="region of interest" description="Disordered" evidence="2">
    <location>
        <begin position="172"/>
        <end position="226"/>
    </location>
</feature>
<feature type="compositionally biased region" description="Low complexity" evidence="2">
    <location>
        <begin position="1335"/>
        <end position="1347"/>
    </location>
</feature>
<dbReference type="GO" id="GO:0006508">
    <property type="term" value="P:proteolysis"/>
    <property type="evidence" value="ECO:0007669"/>
    <property type="project" value="InterPro"/>
</dbReference>
<dbReference type="PROSITE" id="PS50878">
    <property type="entry name" value="RT_POL"/>
    <property type="match status" value="1"/>
</dbReference>
<dbReference type="CDD" id="cd01647">
    <property type="entry name" value="RT_LTR"/>
    <property type="match status" value="1"/>
</dbReference>
<dbReference type="Pfam" id="PF00078">
    <property type="entry name" value="RVT_1"/>
    <property type="match status" value="1"/>
</dbReference>
<dbReference type="Pfam" id="PF17919">
    <property type="entry name" value="RT_RNaseH_2"/>
    <property type="match status" value="1"/>
</dbReference>
<name>A0AAN9GFU6_9CAEN</name>
<dbReference type="InterPro" id="IPR041588">
    <property type="entry name" value="Integrase_H2C2"/>
</dbReference>
<dbReference type="InterPro" id="IPR036397">
    <property type="entry name" value="RNaseH_sf"/>
</dbReference>
<evidence type="ECO:0000256" key="1">
    <source>
        <dbReference type="ARBA" id="ARBA00022801"/>
    </source>
</evidence>
<dbReference type="InterPro" id="IPR001995">
    <property type="entry name" value="Peptidase_A2_cat"/>
</dbReference>
<evidence type="ECO:0000313" key="7">
    <source>
        <dbReference type="Proteomes" id="UP001374579"/>
    </source>
</evidence>
<keyword evidence="1" id="KW-0378">Hydrolase</keyword>
<dbReference type="SUPFAM" id="SSF50630">
    <property type="entry name" value="Acid proteases"/>
    <property type="match status" value="1"/>
</dbReference>
<dbReference type="PANTHER" id="PTHR37984:SF9">
    <property type="entry name" value="INTEGRASE CATALYTIC DOMAIN-CONTAINING PROTEIN"/>
    <property type="match status" value="1"/>
</dbReference>
<feature type="compositionally biased region" description="Gly residues" evidence="2">
    <location>
        <begin position="213"/>
        <end position="223"/>
    </location>
</feature>
<accession>A0AAN9GFU6</accession>
<protein>
    <recommendedName>
        <fullName evidence="8">Endonuclease</fullName>
    </recommendedName>
</protein>
<dbReference type="GO" id="GO:0004190">
    <property type="term" value="F:aspartic-type endopeptidase activity"/>
    <property type="evidence" value="ECO:0007669"/>
    <property type="project" value="InterPro"/>
</dbReference>
<dbReference type="Gene3D" id="3.10.10.10">
    <property type="entry name" value="HIV Type 1 Reverse Transcriptase, subunit A, domain 1"/>
    <property type="match status" value="1"/>
</dbReference>
<evidence type="ECO:0008006" key="8">
    <source>
        <dbReference type="Google" id="ProtNLM"/>
    </source>
</evidence>
<dbReference type="InterPro" id="IPR021109">
    <property type="entry name" value="Peptidase_aspartic_dom_sf"/>
</dbReference>
<reference evidence="6 7" key="1">
    <citation type="submission" date="2024-02" db="EMBL/GenBank/DDBJ databases">
        <title>Chromosome-scale genome assembly of the rough periwinkle Littorina saxatilis.</title>
        <authorList>
            <person name="De Jode A."/>
            <person name="Faria R."/>
            <person name="Formenti G."/>
            <person name="Sims Y."/>
            <person name="Smith T.P."/>
            <person name="Tracey A."/>
            <person name="Wood J.M.D."/>
            <person name="Zagrodzka Z.B."/>
            <person name="Johannesson K."/>
            <person name="Butlin R.K."/>
            <person name="Leder E.H."/>
        </authorList>
    </citation>
    <scope>NUCLEOTIDE SEQUENCE [LARGE SCALE GENOMIC DNA]</scope>
    <source>
        <strain evidence="6">Snail1</strain>
        <tissue evidence="6">Muscle</tissue>
    </source>
</reference>
<dbReference type="GO" id="GO:0003676">
    <property type="term" value="F:nucleic acid binding"/>
    <property type="evidence" value="ECO:0007669"/>
    <property type="project" value="InterPro"/>
</dbReference>
<dbReference type="Pfam" id="PF17921">
    <property type="entry name" value="Integrase_H2C2"/>
    <property type="match status" value="1"/>
</dbReference>
<evidence type="ECO:0000259" key="4">
    <source>
        <dbReference type="PROSITE" id="PS50878"/>
    </source>
</evidence>
<dbReference type="InterPro" id="IPR043128">
    <property type="entry name" value="Rev_trsase/Diguanyl_cyclase"/>
</dbReference>
<feature type="domain" description="Reverse transcriptase" evidence="4">
    <location>
        <begin position="462"/>
        <end position="639"/>
    </location>
</feature>
<organism evidence="6 7">
    <name type="scientific">Littorina saxatilis</name>
    <dbReference type="NCBI Taxonomy" id="31220"/>
    <lineage>
        <taxon>Eukaryota</taxon>
        <taxon>Metazoa</taxon>
        <taxon>Spiralia</taxon>
        <taxon>Lophotrochozoa</taxon>
        <taxon>Mollusca</taxon>
        <taxon>Gastropoda</taxon>
        <taxon>Caenogastropoda</taxon>
        <taxon>Littorinimorpha</taxon>
        <taxon>Littorinoidea</taxon>
        <taxon>Littorinidae</taxon>
        <taxon>Littorina</taxon>
    </lineage>
</organism>
<gene>
    <name evidence="6" type="ORF">V1264_017840</name>
</gene>
<dbReference type="InterPro" id="IPR012337">
    <property type="entry name" value="RNaseH-like_sf"/>
</dbReference>
<dbReference type="PROSITE" id="PS50994">
    <property type="entry name" value="INTEGRASE"/>
    <property type="match status" value="1"/>
</dbReference>
<dbReference type="EMBL" id="JBAMIC010000007">
    <property type="protein sequence ID" value="KAK7106606.1"/>
    <property type="molecule type" value="Genomic_DNA"/>
</dbReference>
<feature type="domain" description="Integrase catalytic" evidence="5">
    <location>
        <begin position="1016"/>
        <end position="1192"/>
    </location>
</feature>
<proteinExistence type="predicted"/>
<keyword evidence="7" id="KW-1185">Reference proteome</keyword>
<dbReference type="FunFam" id="3.30.70.270:FF:000026">
    <property type="entry name" value="Transposon Ty3-G Gag-Pol polyprotein"/>
    <property type="match status" value="1"/>
</dbReference>
<feature type="compositionally biased region" description="Polar residues" evidence="2">
    <location>
        <begin position="1372"/>
        <end position="1384"/>
    </location>
</feature>
<dbReference type="Pfam" id="PF00665">
    <property type="entry name" value="rve"/>
    <property type="match status" value="1"/>
</dbReference>
<evidence type="ECO:0000256" key="2">
    <source>
        <dbReference type="SAM" id="MobiDB-lite"/>
    </source>
</evidence>
<evidence type="ECO:0000259" key="5">
    <source>
        <dbReference type="PROSITE" id="PS50994"/>
    </source>
</evidence>
<dbReference type="PANTHER" id="PTHR37984">
    <property type="entry name" value="PROTEIN CBG26694"/>
    <property type="match status" value="1"/>
</dbReference>